<dbReference type="Pfam" id="PF13302">
    <property type="entry name" value="Acetyltransf_3"/>
    <property type="match status" value="1"/>
</dbReference>
<dbReference type="PANTHER" id="PTHR43792">
    <property type="entry name" value="GNAT FAMILY, PUTATIVE (AFU_ORTHOLOGUE AFUA_3G00765)-RELATED-RELATED"/>
    <property type="match status" value="1"/>
</dbReference>
<evidence type="ECO:0000256" key="2">
    <source>
        <dbReference type="ARBA" id="ARBA00023315"/>
    </source>
</evidence>
<keyword evidence="1 5" id="KW-0808">Transferase</keyword>
<evidence type="ECO:0000256" key="3">
    <source>
        <dbReference type="ARBA" id="ARBA00038502"/>
    </source>
</evidence>
<dbReference type="Proteomes" id="UP000054598">
    <property type="component" value="Unassembled WGS sequence"/>
</dbReference>
<accession>A0A101GRN4</accession>
<evidence type="ECO:0000313" key="5">
    <source>
        <dbReference type="EMBL" id="KUK63380.1"/>
    </source>
</evidence>
<evidence type="ECO:0000259" key="4">
    <source>
        <dbReference type="PROSITE" id="PS51186"/>
    </source>
</evidence>
<dbReference type="Proteomes" id="UP000054323">
    <property type="component" value="Unassembled WGS sequence"/>
</dbReference>
<reference evidence="7 8" key="2">
    <citation type="journal article" date="2015" name="MBio">
        <title>Genome-Resolved Metagenomic Analysis Reveals Roles for Candidate Phyla and Other Microbial Community Members in Biogeochemical Transformations in Oil Reservoirs.</title>
        <authorList>
            <person name="Hu P."/>
            <person name="Tom L."/>
            <person name="Singh A."/>
            <person name="Thomas B.C."/>
            <person name="Baker B.J."/>
            <person name="Piceno Y.M."/>
            <person name="Andersen G.L."/>
            <person name="Banfield J.F."/>
        </authorList>
    </citation>
    <scope>NUCLEOTIDE SEQUENCE [LARGE SCALE GENOMIC DNA]</scope>
</reference>
<comment type="caution">
    <text evidence="5">The sequence shown here is derived from an EMBL/GenBank/DDBJ whole genome shotgun (WGS) entry which is preliminary data.</text>
</comment>
<evidence type="ECO:0000313" key="8">
    <source>
        <dbReference type="Proteomes" id="UP000054598"/>
    </source>
</evidence>
<dbReference type="Gene3D" id="3.40.630.30">
    <property type="match status" value="1"/>
</dbReference>
<name>A0A101GRN4_9EURY</name>
<dbReference type="GO" id="GO:0016747">
    <property type="term" value="F:acyltransferase activity, transferring groups other than amino-acyl groups"/>
    <property type="evidence" value="ECO:0007669"/>
    <property type="project" value="InterPro"/>
</dbReference>
<evidence type="ECO:0000313" key="6">
    <source>
        <dbReference type="EMBL" id="KUL05375.1"/>
    </source>
</evidence>
<sequence>MSGQPLLVTKRLLLRPFTLADAPAVQRLAGDYEIASRTLEIPYPYPDGAAEDWIATHRPGFEKGMHAIYAVTLAPDGELVGAVGLAEVNRRHGRAELGYWVAKPCWGRGYATEAARAMIEYGFSVLELHRVYAMHFSRNPASGRVMGRCGMMHEARLRGHARKWDGYEDVDVWGVLHDDWRKQCTEPAIRECRVR</sequence>
<organism evidence="5 7">
    <name type="scientific">Methanoculleus marisnigri</name>
    <dbReference type="NCBI Taxonomy" id="2198"/>
    <lineage>
        <taxon>Archaea</taxon>
        <taxon>Methanobacteriati</taxon>
        <taxon>Methanobacteriota</taxon>
        <taxon>Stenosarchaea group</taxon>
        <taxon>Methanomicrobia</taxon>
        <taxon>Methanomicrobiales</taxon>
        <taxon>Methanomicrobiaceae</taxon>
        <taxon>Methanoculleus</taxon>
    </lineage>
</organism>
<dbReference type="AlphaFoldDB" id="A0A101GRN4"/>
<protein>
    <submittedName>
        <fullName evidence="5">GCN5-related N-acetyltransferase</fullName>
    </submittedName>
</protein>
<dbReference type="PATRIC" id="fig|2198.3.peg.2090"/>
<dbReference type="InterPro" id="IPR016181">
    <property type="entry name" value="Acyl_CoA_acyltransferase"/>
</dbReference>
<comment type="similarity">
    <text evidence="3">Belongs to the acetyltransferase family. RimJ subfamily.</text>
</comment>
<dbReference type="EMBL" id="LGGD01000027">
    <property type="protein sequence ID" value="KUK63380.1"/>
    <property type="molecule type" value="Genomic_DNA"/>
</dbReference>
<evidence type="ECO:0000313" key="7">
    <source>
        <dbReference type="Proteomes" id="UP000054323"/>
    </source>
</evidence>
<dbReference type="SUPFAM" id="SSF55729">
    <property type="entry name" value="Acyl-CoA N-acyltransferases (Nat)"/>
    <property type="match status" value="1"/>
</dbReference>
<dbReference type="EMBL" id="LGHE01000014">
    <property type="protein sequence ID" value="KUL05375.1"/>
    <property type="molecule type" value="Genomic_DNA"/>
</dbReference>
<dbReference type="InterPro" id="IPR000182">
    <property type="entry name" value="GNAT_dom"/>
</dbReference>
<gene>
    <name evidence="5" type="ORF">XD82_0364</name>
    <name evidence="6" type="ORF">XE10_0224</name>
</gene>
<dbReference type="PANTHER" id="PTHR43792:SF8">
    <property type="entry name" value="[RIBOSOMAL PROTEIN US5]-ALANINE N-ACETYLTRANSFERASE"/>
    <property type="match status" value="1"/>
</dbReference>
<reference evidence="5" key="1">
    <citation type="journal article" date="2015" name="MBio">
        <title>Genome-resolved metagenomic analysis reveals roles for candidate phyla and other microbial community members in biogeochemical transformations in oil reservoirs.</title>
        <authorList>
            <person name="Hu P."/>
            <person name="Tom L."/>
            <person name="Singh A."/>
            <person name="Thomas B.C."/>
            <person name="Baker B.J."/>
            <person name="Piceno Y.M."/>
            <person name="Andersen G.L."/>
            <person name="Banfield J.F."/>
        </authorList>
    </citation>
    <scope>NUCLEOTIDE SEQUENCE [LARGE SCALE GENOMIC DNA]</scope>
    <source>
        <strain evidence="5">62_101</strain>
        <strain evidence="6">63_41</strain>
    </source>
</reference>
<proteinExistence type="inferred from homology"/>
<keyword evidence="2" id="KW-0012">Acyltransferase</keyword>
<dbReference type="CDD" id="cd04301">
    <property type="entry name" value="NAT_SF"/>
    <property type="match status" value="1"/>
</dbReference>
<dbReference type="PROSITE" id="PS51186">
    <property type="entry name" value="GNAT"/>
    <property type="match status" value="1"/>
</dbReference>
<evidence type="ECO:0000256" key="1">
    <source>
        <dbReference type="ARBA" id="ARBA00022679"/>
    </source>
</evidence>
<dbReference type="InterPro" id="IPR051531">
    <property type="entry name" value="N-acetyltransferase"/>
</dbReference>
<feature type="domain" description="N-acetyltransferase" evidence="4">
    <location>
        <begin position="12"/>
        <end position="173"/>
    </location>
</feature>